<accession>A0A8B6GPU6</accession>
<gene>
    <name evidence="9" type="ORF">MGAL_10B069922</name>
</gene>
<keyword evidence="6" id="KW-0460">Magnesium</keyword>
<dbReference type="Pfam" id="PF20700">
    <property type="entry name" value="Mutator"/>
    <property type="match status" value="1"/>
</dbReference>
<comment type="caution">
    <text evidence="9">The sequence shown here is derived from an EMBL/GenBank/DDBJ whole genome shotgun (WGS) entry which is preliminary data.</text>
</comment>
<evidence type="ECO:0000259" key="8">
    <source>
        <dbReference type="SMART" id="SM00479"/>
    </source>
</evidence>
<dbReference type="Gene3D" id="3.30.420.10">
    <property type="entry name" value="Ribonuclease H-like superfamily/Ribonuclease H"/>
    <property type="match status" value="1"/>
</dbReference>
<dbReference type="PANTHER" id="PTHR13058">
    <property type="entry name" value="THREE PRIME REPAIR EXONUCLEASE 1, 2"/>
    <property type="match status" value="1"/>
</dbReference>
<evidence type="ECO:0000256" key="5">
    <source>
        <dbReference type="ARBA" id="ARBA00022839"/>
    </source>
</evidence>
<evidence type="ECO:0000313" key="9">
    <source>
        <dbReference type="EMBL" id="VDI66779.1"/>
    </source>
</evidence>
<evidence type="ECO:0000256" key="3">
    <source>
        <dbReference type="ARBA" id="ARBA00022723"/>
    </source>
</evidence>
<dbReference type="InterPro" id="IPR013520">
    <property type="entry name" value="Ribonucl_H"/>
</dbReference>
<proteinExistence type="inferred from homology"/>
<dbReference type="InterPro" id="IPR036397">
    <property type="entry name" value="RNaseH_sf"/>
</dbReference>
<evidence type="ECO:0000256" key="6">
    <source>
        <dbReference type="ARBA" id="ARBA00022842"/>
    </source>
</evidence>
<dbReference type="OrthoDB" id="6140795at2759"/>
<comment type="cofactor">
    <cofactor evidence="1">
        <name>Mg(2+)</name>
        <dbReference type="ChEBI" id="CHEBI:18420"/>
    </cofactor>
</comment>
<name>A0A8B6GPU6_MYTGA</name>
<dbReference type="InterPro" id="IPR040393">
    <property type="entry name" value="TREX1/2"/>
</dbReference>
<dbReference type="InterPro" id="IPR057617">
    <property type="entry name" value="PML_C"/>
</dbReference>
<evidence type="ECO:0000256" key="4">
    <source>
        <dbReference type="ARBA" id="ARBA00022801"/>
    </source>
</evidence>
<evidence type="ECO:0000313" key="10">
    <source>
        <dbReference type="Proteomes" id="UP000596742"/>
    </source>
</evidence>
<keyword evidence="2" id="KW-0540">Nuclease</keyword>
<organism evidence="9 10">
    <name type="scientific">Mytilus galloprovincialis</name>
    <name type="common">Mediterranean mussel</name>
    <dbReference type="NCBI Taxonomy" id="29158"/>
    <lineage>
        <taxon>Eukaryota</taxon>
        <taxon>Metazoa</taxon>
        <taxon>Spiralia</taxon>
        <taxon>Lophotrochozoa</taxon>
        <taxon>Mollusca</taxon>
        <taxon>Bivalvia</taxon>
        <taxon>Autobranchia</taxon>
        <taxon>Pteriomorphia</taxon>
        <taxon>Mytilida</taxon>
        <taxon>Mytiloidea</taxon>
        <taxon>Mytilidae</taxon>
        <taxon>Mytilinae</taxon>
        <taxon>Mytilus</taxon>
    </lineage>
</organism>
<dbReference type="PANTHER" id="PTHR13058:SF22">
    <property type="entry name" value="EXODEOXYRIBONUCLEASE III"/>
    <property type="match status" value="1"/>
</dbReference>
<dbReference type="GO" id="GO:0005737">
    <property type="term" value="C:cytoplasm"/>
    <property type="evidence" value="ECO:0007669"/>
    <property type="project" value="TreeGrafter"/>
</dbReference>
<dbReference type="GO" id="GO:0008296">
    <property type="term" value="F:3'-5'-DNA exonuclease activity"/>
    <property type="evidence" value="ECO:0007669"/>
    <property type="project" value="TreeGrafter"/>
</dbReference>
<keyword evidence="10" id="KW-1185">Reference proteome</keyword>
<reference evidence="9" key="1">
    <citation type="submission" date="2018-11" db="EMBL/GenBank/DDBJ databases">
        <authorList>
            <person name="Alioto T."/>
            <person name="Alioto T."/>
        </authorList>
    </citation>
    <scope>NUCLEOTIDE SEQUENCE</scope>
</reference>
<keyword evidence="5" id="KW-0269">Exonuclease</keyword>
<dbReference type="InterPro" id="IPR012337">
    <property type="entry name" value="RNaseH-like_sf"/>
</dbReference>
<dbReference type="GO" id="GO:0046872">
    <property type="term" value="F:metal ion binding"/>
    <property type="evidence" value="ECO:0007669"/>
    <property type="project" value="UniProtKB-KW"/>
</dbReference>
<dbReference type="EMBL" id="UYJE01008741">
    <property type="protein sequence ID" value="VDI66779.1"/>
    <property type="molecule type" value="Genomic_DNA"/>
</dbReference>
<dbReference type="SMART" id="SM00479">
    <property type="entry name" value="EXOIII"/>
    <property type="match status" value="1"/>
</dbReference>
<sequence>MVHTGIGGRQVNSFLTALNIPPVSNTLLSARQKESGSAIETVAETTIAECLSQEIDITKQKFDSNELTVSVDGAWQKRGSGRSYDSLSGHCSMIGTETGKVLGFSVRSKYCKMCDEATRKGVQAKTHDCRMNWDGSAKAMEQDMVVEMVQSIKSKGSNVGTIIADDDTTTIARLRKSVDPNIKKMSDKNHVKKNIANALYQLKAKHKKLTPKVIKYLINCLNYMLCQNQDNPKGVENGLEAVGRHPFGDHSFCDKSWCSHKENASKKYSSLPFGKPLKDIPLQTDLTDLMKVYKKQSQKLSKLGSTQGNESFNKSVASKAPKSHFYSGTSSLNVRVAASVAQKNDGQCYLIKVNNNIGLSPGVHTKRLAILRDLQARKRRAISITRKEKIRRIQLRNRRVKRNAVKEMCEGTSYSCQIDLQDHQDIVEIPSAPVPPEVHCNIPNTAKVICFDLETTSLARDSHITQIAAVNGESHWTSYVIPKLPISSQASEVTGLTMRNGRMFHQGKVVESSTISTALDGFLEFLKAAGHNIYLTGHNIKTFDCHILINTLKSVGKTEELKKCVEGFVDTRLLFKINNPDLKSFSQVNLIKSLMNCSYDAHDALEDVIYLQKLLDFTNIRIADPKFSTATFTVQTAYFSHDQIILTKLNLPSLREFIDQKVISIGIAHKIASSNLNKSSLLLAFSRGQEEGIRQLFSEECCNQGPRVTKSSKIITAVSNFIKQHLTES</sequence>
<dbReference type="AlphaFoldDB" id="A0A8B6GPU6"/>
<dbReference type="GO" id="GO:0006308">
    <property type="term" value="P:DNA catabolic process"/>
    <property type="evidence" value="ECO:0007669"/>
    <property type="project" value="TreeGrafter"/>
</dbReference>
<keyword evidence="4" id="KW-0378">Hydrolase</keyword>
<keyword evidence="3" id="KW-0479">Metal-binding</keyword>
<dbReference type="Proteomes" id="UP000596742">
    <property type="component" value="Unassembled WGS sequence"/>
</dbReference>
<dbReference type="InterPro" id="IPR049012">
    <property type="entry name" value="Mutator_transp_dom"/>
</dbReference>
<dbReference type="CDD" id="cd06127">
    <property type="entry name" value="DEDDh"/>
    <property type="match status" value="1"/>
</dbReference>
<dbReference type="GO" id="GO:0003676">
    <property type="term" value="F:nucleic acid binding"/>
    <property type="evidence" value="ECO:0007669"/>
    <property type="project" value="InterPro"/>
</dbReference>
<protein>
    <recommendedName>
        <fullName evidence="8">Exonuclease domain-containing protein</fullName>
    </recommendedName>
</protein>
<evidence type="ECO:0000256" key="7">
    <source>
        <dbReference type="ARBA" id="ARBA00025769"/>
    </source>
</evidence>
<comment type="similarity">
    <text evidence="7">Belongs to the exonuclease superfamily. TREX family.</text>
</comment>
<feature type="domain" description="Exonuclease" evidence="8">
    <location>
        <begin position="447"/>
        <end position="624"/>
    </location>
</feature>
<dbReference type="SUPFAM" id="SSF53098">
    <property type="entry name" value="Ribonuclease H-like"/>
    <property type="match status" value="1"/>
</dbReference>
<dbReference type="Pfam" id="PF00929">
    <property type="entry name" value="RNase_T"/>
    <property type="match status" value="1"/>
</dbReference>
<dbReference type="Pfam" id="PF25244">
    <property type="entry name" value="PML_C"/>
    <property type="match status" value="1"/>
</dbReference>
<evidence type="ECO:0000256" key="2">
    <source>
        <dbReference type="ARBA" id="ARBA00022722"/>
    </source>
</evidence>
<evidence type="ECO:0000256" key="1">
    <source>
        <dbReference type="ARBA" id="ARBA00001946"/>
    </source>
</evidence>